<dbReference type="SUPFAM" id="SSF53098">
    <property type="entry name" value="Ribonuclease H-like"/>
    <property type="match status" value="1"/>
</dbReference>
<keyword evidence="3" id="KW-0238">DNA-binding</keyword>
<dbReference type="GO" id="GO:0003677">
    <property type="term" value="F:DNA binding"/>
    <property type="evidence" value="ECO:0007669"/>
    <property type="project" value="UniProtKB-KW"/>
</dbReference>
<organism evidence="6 7">
    <name type="scientific">Sorangium cellulosum</name>
    <name type="common">Polyangium cellulosum</name>
    <dbReference type="NCBI Taxonomy" id="56"/>
    <lineage>
        <taxon>Bacteria</taxon>
        <taxon>Pseudomonadati</taxon>
        <taxon>Myxococcota</taxon>
        <taxon>Polyangia</taxon>
        <taxon>Polyangiales</taxon>
        <taxon>Polyangiaceae</taxon>
        <taxon>Sorangium</taxon>
    </lineage>
</organism>
<dbReference type="PANTHER" id="PTHR33258:SF1">
    <property type="entry name" value="TRANSPOSASE INSL FOR INSERTION SEQUENCE ELEMENT IS186A-RELATED"/>
    <property type="match status" value="1"/>
</dbReference>
<dbReference type="RefSeq" id="WP_104984580.1">
    <property type="nucleotide sequence ID" value="NZ_CP012673.1"/>
</dbReference>
<proteinExistence type="inferred from homology"/>
<dbReference type="AlphaFoldDB" id="A0A2L0F479"/>
<comment type="similarity">
    <text evidence="1">Belongs to the transposase 11 family.</text>
</comment>
<keyword evidence="2" id="KW-0815">Transposition</keyword>
<feature type="domain" description="Transposase IS4-like" evidence="5">
    <location>
        <begin position="117"/>
        <end position="337"/>
    </location>
</feature>
<name>A0A2L0F479_SORCE</name>
<dbReference type="EMBL" id="CP012673">
    <property type="protein sequence ID" value="AUX46375.1"/>
    <property type="molecule type" value="Genomic_DNA"/>
</dbReference>
<dbReference type="InterPro" id="IPR047952">
    <property type="entry name" value="Transpos_IS4"/>
</dbReference>
<dbReference type="GO" id="GO:0006313">
    <property type="term" value="P:DNA transposition"/>
    <property type="evidence" value="ECO:0007669"/>
    <property type="project" value="InterPro"/>
</dbReference>
<evidence type="ECO:0000256" key="4">
    <source>
        <dbReference type="ARBA" id="ARBA00023172"/>
    </source>
</evidence>
<dbReference type="OrthoDB" id="5411425at2"/>
<accession>A0A2L0F479</accession>
<evidence type="ECO:0000313" key="7">
    <source>
        <dbReference type="Proteomes" id="UP000238348"/>
    </source>
</evidence>
<dbReference type="GO" id="GO:0004803">
    <property type="term" value="F:transposase activity"/>
    <property type="evidence" value="ECO:0007669"/>
    <property type="project" value="InterPro"/>
</dbReference>
<sequence length="442" mass="49421">MTGESLRAHLREALSADAIRALADKYGVQERERKLNVFEFVVALILAGGTHEGGRQYDILRTYIENGAERVRRGTFYGWFTAPLLDLLTELLNRAIAIGQRQPKLLPGILGGVSDWRVVDSTTIRLDDALVGDFPSTGDYAALKVHKEWSVGTGNLVAYKITPAREHDSPHLDVGEHRRGTGLLIDLGYACIGRLAECETHDVKYVIRLKENWKPKVNRLVRGSDFPELAEGADFDTLFDEEVIVLDGQAIDADVTVGRNALRVRSRLVGIPTPKGYCFFLTNVPRKTHGPHQVGDLYRVRWEIEIDNKVEKAGARLDEITARKPVSAKALVLATLLNATIARTIVQSEKLALVAEKKSADEHASRAPLHPILLMRALSSAHGTITRLLWDTDDQPLMWGELMLRFRDLGSDPNWRRRPSVLDRIQGLTAPPKPRRRTRHTA</sequence>
<dbReference type="InterPro" id="IPR002559">
    <property type="entry name" value="Transposase_11"/>
</dbReference>
<reference evidence="6 7" key="1">
    <citation type="submission" date="2015-09" db="EMBL/GenBank/DDBJ databases">
        <title>Sorangium comparison.</title>
        <authorList>
            <person name="Zaburannyi N."/>
            <person name="Bunk B."/>
            <person name="Overmann J."/>
            <person name="Mueller R."/>
        </authorList>
    </citation>
    <scope>NUCLEOTIDE SEQUENCE [LARGE SCALE GENOMIC DNA]</scope>
    <source>
        <strain evidence="6 7">So ce26</strain>
    </source>
</reference>
<protein>
    <recommendedName>
        <fullName evidence="5">Transposase IS4-like domain-containing protein</fullName>
    </recommendedName>
</protein>
<dbReference type="Proteomes" id="UP000238348">
    <property type="component" value="Chromosome"/>
</dbReference>
<dbReference type="Pfam" id="PF01609">
    <property type="entry name" value="DDE_Tnp_1"/>
    <property type="match status" value="1"/>
</dbReference>
<evidence type="ECO:0000256" key="1">
    <source>
        <dbReference type="ARBA" id="ARBA00010075"/>
    </source>
</evidence>
<dbReference type="PANTHER" id="PTHR33258">
    <property type="entry name" value="TRANSPOSASE INSL FOR INSERTION SEQUENCE ELEMENT IS186A-RELATED"/>
    <property type="match status" value="1"/>
</dbReference>
<dbReference type="NCBIfam" id="NF033592">
    <property type="entry name" value="transpos_IS4_1"/>
    <property type="match status" value="1"/>
</dbReference>
<gene>
    <name evidence="6" type="ORF">SOCE26_078810</name>
</gene>
<evidence type="ECO:0000256" key="3">
    <source>
        <dbReference type="ARBA" id="ARBA00023125"/>
    </source>
</evidence>
<evidence type="ECO:0000256" key="2">
    <source>
        <dbReference type="ARBA" id="ARBA00022578"/>
    </source>
</evidence>
<evidence type="ECO:0000259" key="5">
    <source>
        <dbReference type="Pfam" id="PF01609"/>
    </source>
</evidence>
<dbReference type="InterPro" id="IPR012337">
    <property type="entry name" value="RNaseH-like_sf"/>
</dbReference>
<keyword evidence="4" id="KW-0233">DNA recombination</keyword>
<evidence type="ECO:0000313" key="6">
    <source>
        <dbReference type="EMBL" id="AUX46375.1"/>
    </source>
</evidence>